<name>A0A1N7TXE8_9PSED</name>
<evidence type="ECO:0000313" key="3">
    <source>
        <dbReference type="EMBL" id="AIB34517.1"/>
    </source>
</evidence>
<sequence length="1964" mass="216176">MDEHSNRDKRAAIPPGHTKLPPLTPAFISADDAARYVHERIGTTRDIEYGSVIMQRLSDQLYVATEPALGQAKNFDLNLILERERGSTFQFVEPQGYKLVGALHSHPDDFAGTQRANPTWSPQQVKAFMGFFSTDDIIVNYRVGVQLPLAYLSGPNGELLRYQTRFSNAEDQRVSWLRGEGGWTSVYDAEGTEEGAYKALASVGSIRFVLSNAAWGGSVGDVPGDWEPYTPFKAPPMQLNCGPVFPSRDQVLNHAATRIKRQPENRLHVLILQGAVQGRYVTCEPQLAELSGWPSGGLLSRLPPGFHVEGVYFHAQPSPSQYPTVESWLYQNFISPLELATHIAQFRRYSPQPRAGTTLYIRMRDQALLRYRFSGSALESQLFAQAPGGPVTDNGQQAALMAGTLTPHDFVLQVAAAGQLSVIDTSRLWDQVGEVGPQWRPFSKIPQPTLGPPFITADDAARWAHEWINLLEADKEYGGAILKKDSRYFATTPIAGEQLTFDHRIMLATDADDNFIAPGGYTCEALYHSHPAHVEQVKLSNPGISDDHAWMMISFFSPADLSFIIEHRGSVPAHYLCGPEGSVLKYVSSGSATEVLLRKRILGEAPFPASEHRESLIWMAAEAGDLRVVLSNARWGGVCGRVKQGWKVNAAVTQVTEEQPFFTQVFERVELAILAALALPASKQAFGFVLKHIQSDSYVATYPEPPGPLRFAPAGLFPERSPGKLRLPSNFRLEAIYCRSTSATADAPAHESWLQPLFFSPAQITDAITQARATLELQDKARGLALYLLAEDDAVLRFKLPDAQTVTELVNETVPGVLDDNGAQAAIRAGTLTPRHYVRRVLAAGDLSVVVSGQVWRRSGRVDSRSPLLAPVHRAVLSPAFLSATDAAVYAHEKIGERRDRAYGGYILKGEDGRFIVTKPMEAGTNPFAAALFFPADDLNPLIPPEPYMIHGRYGSHPALSMVEPRWVAQRSWTREEAEINLQAFTVEEIRAVIQQQRPAYLSGSEDCLLAYTPSASSQEALLLNGTAPQTGGSLAQMRLDSGLMKPAQWVVIVAEAGDLRIVQGNPLWGPRSPVYADWTPNFAYAPRFGPPDYATYGAVFSSADEAARDLHARVHGRNLAEQAYFGFILKHKDKAHYLASEVVGVNERVKLFNLNSVFAATEDNSYRFPDGFVLCGLFRSQQWQPVGLPASSTWLTRYFVMPMVLYGALVDSKHRGAKYNNGNNLPIYFSTEEGALLRYLPLPFNVGSGGLVDHAFEEIEVALASGKKTPQEFVRDWANAGELSVVRTSQCWDKLGRVPRTWSGYENLSRRHVGPAFANPDDAARYAAAIVGEGRHRTYGGVLLRLPGGSFAATDPLVVPPQGFALNWIYPDAAIAQGLYPPGSTIVARYRSVVRQETQILLSVTQKAVYQSMLPTHVLSNLLRREVHVKREYLFGPEGLILRYQLSGSAEEEELKQQLAPLNLARGDAADNEIERQLRAGTLLPVDFVTQVAKAGDLQVVKGDALWGFARPLSGPFVPYVTRAPALEIKQVFADAPCSPIFTQAYDAVRYAQRLSSPQAQVQFGYVLKSVKRNAYMTTVPLMRADYSDFKQVFVEGQLPQGYALNGLYLCASTVAIAPASDEMATCFFSPASLAMGVNFVSNMAKNGVLPLYLLCADGALLRYLFRKNGAQSLHALNSEMKTIEPKLLDGSLTVAYYVRGLAARGELYVRVRSTVWAREEAVTAQWRPKLTPWDFADNPHLLSFCGPLFSHADDAARWTEKQLGGFMGQEYLGAVLVPPSIPGFVGLDPVLDQRTFWESTVSSVFLFRGIGLDVTSVHPLFLYTLNAVHAFYKVAPRVGNPMSLDLQLLGNFASKDDLRSYITIVKNNRPVAESLYLSCRGGALLKYVPGFTAGETLLLSVDSSPLPTVLVSGLREAGKLSVLETDSFWTRRGTLGAEWQVKDVQAAPDPQVVQYGRDKDEL</sequence>
<dbReference type="EMBL" id="CP007637">
    <property type="protein sequence ID" value="AIB34517.1"/>
    <property type="molecule type" value="Genomic_DNA"/>
</dbReference>
<dbReference type="OrthoDB" id="7029244at2"/>
<feature type="domain" description="DUF4329" evidence="2">
    <location>
        <begin position="459"/>
        <end position="594"/>
    </location>
</feature>
<evidence type="ECO:0000256" key="1">
    <source>
        <dbReference type="SAM" id="MobiDB-lite"/>
    </source>
</evidence>
<reference evidence="3 4" key="1">
    <citation type="submission" date="2014-05" db="EMBL/GenBank/DDBJ databases">
        <title>Pseudomonas simiae WCS417.</title>
        <authorList>
            <person name="Berendsen R.L."/>
        </authorList>
    </citation>
    <scope>NUCLEOTIDE SEQUENCE [LARGE SCALE GENOMIC DNA]</scope>
    <source>
        <strain evidence="3 4">WCS417</strain>
    </source>
</reference>
<feature type="region of interest" description="Disordered" evidence="1">
    <location>
        <begin position="1"/>
        <end position="23"/>
    </location>
</feature>
<dbReference type="Proteomes" id="UP000027308">
    <property type="component" value="Chromosome"/>
</dbReference>
<feature type="domain" description="DUF4329" evidence="2">
    <location>
        <begin position="31"/>
        <end position="169"/>
    </location>
</feature>
<proteinExistence type="predicted"/>
<feature type="compositionally biased region" description="Basic and acidic residues" evidence="1">
    <location>
        <begin position="1"/>
        <end position="11"/>
    </location>
</feature>
<dbReference type="InterPro" id="IPR025479">
    <property type="entry name" value="DUF4329"/>
</dbReference>
<evidence type="ECO:0000313" key="4">
    <source>
        <dbReference type="Proteomes" id="UP000027308"/>
    </source>
</evidence>
<organism evidence="3 4">
    <name type="scientific">Pseudomonas simiae</name>
    <dbReference type="NCBI Taxonomy" id="321846"/>
    <lineage>
        <taxon>Bacteria</taxon>
        <taxon>Pseudomonadati</taxon>
        <taxon>Pseudomonadota</taxon>
        <taxon>Gammaproteobacteria</taxon>
        <taxon>Pseudomonadales</taxon>
        <taxon>Pseudomonadaceae</taxon>
        <taxon>Pseudomonas</taxon>
    </lineage>
</organism>
<accession>A0A1N7TXE8</accession>
<evidence type="ECO:0000259" key="2">
    <source>
        <dbReference type="Pfam" id="PF14220"/>
    </source>
</evidence>
<protein>
    <recommendedName>
        <fullName evidence="2">DUF4329 domain-containing protein</fullName>
    </recommendedName>
</protein>
<dbReference type="Pfam" id="PF14220">
    <property type="entry name" value="DUF4329"/>
    <property type="match status" value="2"/>
</dbReference>
<dbReference type="RefSeq" id="WP_010213525.1">
    <property type="nucleotide sequence ID" value="NZ_CP007637.1"/>
</dbReference>
<gene>
    <name evidence="3" type="ORF">PS417_02840</name>
</gene>